<gene>
    <name evidence="2" type="primary">rpiR2_2</name>
    <name evidence="2" type="ORF">NCTC12360_01979</name>
</gene>
<dbReference type="OrthoDB" id="1648815at2"/>
<dbReference type="InterPro" id="IPR046348">
    <property type="entry name" value="SIS_dom_sf"/>
</dbReference>
<dbReference type="GO" id="GO:0097367">
    <property type="term" value="F:carbohydrate derivative binding"/>
    <property type="evidence" value="ECO:0007669"/>
    <property type="project" value="InterPro"/>
</dbReference>
<feature type="domain" description="HTH rpiR-type" evidence="1">
    <location>
        <begin position="8"/>
        <end position="84"/>
    </location>
</feature>
<evidence type="ECO:0000313" key="2">
    <source>
        <dbReference type="EMBL" id="STD83512.1"/>
    </source>
</evidence>
<evidence type="ECO:0000313" key="3">
    <source>
        <dbReference type="Proteomes" id="UP000254807"/>
    </source>
</evidence>
<dbReference type="Proteomes" id="UP000254807">
    <property type="component" value="Unassembled WGS sequence"/>
</dbReference>
<reference evidence="2 3" key="1">
    <citation type="submission" date="2018-06" db="EMBL/GenBank/DDBJ databases">
        <authorList>
            <consortium name="Pathogen Informatics"/>
            <person name="Doyle S."/>
        </authorList>
    </citation>
    <scope>NUCLEOTIDE SEQUENCE [LARGE SCALE GENOMIC DNA]</scope>
    <source>
        <strain evidence="2 3">NCTC12360</strain>
    </source>
</reference>
<dbReference type="PANTHER" id="PTHR30514">
    <property type="entry name" value="GLUCOKINASE"/>
    <property type="match status" value="1"/>
</dbReference>
<dbReference type="PANTHER" id="PTHR30514:SF10">
    <property type="entry name" value="MURR_RPIR FAMILY TRANSCRIPTIONAL REGULATOR"/>
    <property type="match status" value="1"/>
</dbReference>
<dbReference type="EMBL" id="UFYW01000001">
    <property type="protein sequence ID" value="STD83512.1"/>
    <property type="molecule type" value="Genomic_DNA"/>
</dbReference>
<evidence type="ECO:0000259" key="1">
    <source>
        <dbReference type="PROSITE" id="PS51071"/>
    </source>
</evidence>
<dbReference type="SUPFAM" id="SSF53697">
    <property type="entry name" value="SIS domain"/>
    <property type="match status" value="1"/>
</dbReference>
<name>A0A376H0T1_ENTGA</name>
<dbReference type="InterPro" id="IPR001347">
    <property type="entry name" value="SIS_dom"/>
</dbReference>
<dbReference type="PROSITE" id="PS51071">
    <property type="entry name" value="HTH_RPIR"/>
    <property type="match status" value="1"/>
</dbReference>
<dbReference type="GO" id="GO:1901135">
    <property type="term" value="P:carbohydrate derivative metabolic process"/>
    <property type="evidence" value="ECO:0007669"/>
    <property type="project" value="InterPro"/>
</dbReference>
<dbReference type="Gene3D" id="3.40.50.10490">
    <property type="entry name" value="Glucose-6-phosphate isomerase like protein, domain 1"/>
    <property type="match status" value="1"/>
</dbReference>
<dbReference type="InterPro" id="IPR036388">
    <property type="entry name" value="WH-like_DNA-bd_sf"/>
</dbReference>
<dbReference type="RefSeq" id="WP_029486209.1">
    <property type="nucleotide sequence ID" value="NZ_CABGTZ010000018.1"/>
</dbReference>
<protein>
    <submittedName>
        <fullName evidence="2">RpiR family phosphosugar-binding transcriptional regulator</fullName>
    </submittedName>
</protein>
<dbReference type="InterPro" id="IPR009057">
    <property type="entry name" value="Homeodomain-like_sf"/>
</dbReference>
<dbReference type="Pfam" id="PF01418">
    <property type="entry name" value="HTH_6"/>
    <property type="match status" value="1"/>
</dbReference>
<dbReference type="AlphaFoldDB" id="A0A376H0T1"/>
<accession>A0A376H0T1</accession>
<dbReference type="Pfam" id="PF01380">
    <property type="entry name" value="SIS"/>
    <property type="match status" value="1"/>
</dbReference>
<dbReference type="GO" id="GO:0003677">
    <property type="term" value="F:DNA binding"/>
    <property type="evidence" value="ECO:0007669"/>
    <property type="project" value="InterPro"/>
</dbReference>
<dbReference type="InterPro" id="IPR047640">
    <property type="entry name" value="RpiR-like"/>
</dbReference>
<proteinExistence type="predicted"/>
<dbReference type="GO" id="GO:0003700">
    <property type="term" value="F:DNA-binding transcription factor activity"/>
    <property type="evidence" value="ECO:0007669"/>
    <property type="project" value="InterPro"/>
</dbReference>
<keyword evidence="3" id="KW-1185">Reference proteome</keyword>
<sequence>MENKGTSVRSLLLRYLNNQKKQDNNYFIAQAILRSFSKIPKMTIYELAEECFVSTAAISRFTRILAFSSYTEFKQAVEKEIDIVSDYSKKVIQPVEQWEEFLDEFTSNLLINLRYAKEQLSVSEIETVVSAIHETENVALFGLEFAAFMGQHLQSKLASMDKIIRIGFTVEEQLKIVEESSPDSLVLIFSMEGGFFYFSEKVIAALKKKGIKIIVFTFKHSPIIERSADQIILCGEINENTEGRIAILYMMELLIYMYMKKFYLPQ</sequence>
<organism evidence="2 3">
    <name type="scientific">Enterococcus gallinarum</name>
    <dbReference type="NCBI Taxonomy" id="1353"/>
    <lineage>
        <taxon>Bacteria</taxon>
        <taxon>Bacillati</taxon>
        <taxon>Bacillota</taxon>
        <taxon>Bacilli</taxon>
        <taxon>Lactobacillales</taxon>
        <taxon>Enterococcaceae</taxon>
        <taxon>Enterococcus</taxon>
    </lineage>
</organism>
<dbReference type="SUPFAM" id="SSF46689">
    <property type="entry name" value="Homeodomain-like"/>
    <property type="match status" value="1"/>
</dbReference>
<dbReference type="InterPro" id="IPR000281">
    <property type="entry name" value="HTH_RpiR"/>
</dbReference>
<dbReference type="Gene3D" id="1.10.10.10">
    <property type="entry name" value="Winged helix-like DNA-binding domain superfamily/Winged helix DNA-binding domain"/>
    <property type="match status" value="1"/>
</dbReference>